<accession>A0A4Y2JY36</accession>
<sequence>MLIQAVYIEYGDKKTPDKASRASLPWFCNNGMGLNCLHSDAWTCHLWKRIEPGTSIHTWDSTRITTNVVDSPALGPDILTKNMRGKPAQKWKPIFFDEAACSD</sequence>
<evidence type="ECO:0000313" key="2">
    <source>
        <dbReference type="Proteomes" id="UP000499080"/>
    </source>
</evidence>
<keyword evidence="2" id="KW-1185">Reference proteome</keyword>
<dbReference type="Proteomes" id="UP000499080">
    <property type="component" value="Unassembled WGS sequence"/>
</dbReference>
<evidence type="ECO:0000313" key="1">
    <source>
        <dbReference type="EMBL" id="GBM94727.1"/>
    </source>
</evidence>
<proteinExistence type="predicted"/>
<comment type="caution">
    <text evidence="1">The sequence shown here is derived from an EMBL/GenBank/DDBJ whole genome shotgun (WGS) entry which is preliminary data.</text>
</comment>
<organism evidence="1 2">
    <name type="scientific">Araneus ventricosus</name>
    <name type="common">Orbweaver spider</name>
    <name type="synonym">Epeira ventricosa</name>
    <dbReference type="NCBI Taxonomy" id="182803"/>
    <lineage>
        <taxon>Eukaryota</taxon>
        <taxon>Metazoa</taxon>
        <taxon>Ecdysozoa</taxon>
        <taxon>Arthropoda</taxon>
        <taxon>Chelicerata</taxon>
        <taxon>Arachnida</taxon>
        <taxon>Araneae</taxon>
        <taxon>Araneomorphae</taxon>
        <taxon>Entelegynae</taxon>
        <taxon>Araneoidea</taxon>
        <taxon>Araneidae</taxon>
        <taxon>Araneus</taxon>
    </lineage>
</organism>
<reference evidence="1 2" key="1">
    <citation type="journal article" date="2019" name="Sci. Rep.">
        <title>Orb-weaving spider Araneus ventricosus genome elucidates the spidroin gene catalogue.</title>
        <authorList>
            <person name="Kono N."/>
            <person name="Nakamura H."/>
            <person name="Ohtoshi R."/>
            <person name="Moran D.A.P."/>
            <person name="Shinohara A."/>
            <person name="Yoshida Y."/>
            <person name="Fujiwara M."/>
            <person name="Mori M."/>
            <person name="Tomita M."/>
            <person name="Arakawa K."/>
        </authorList>
    </citation>
    <scope>NUCLEOTIDE SEQUENCE [LARGE SCALE GENOMIC DNA]</scope>
</reference>
<dbReference type="AlphaFoldDB" id="A0A4Y2JY36"/>
<name>A0A4Y2JY36_ARAVE</name>
<dbReference type="EMBL" id="BGPR01003995">
    <property type="protein sequence ID" value="GBM94727.1"/>
    <property type="molecule type" value="Genomic_DNA"/>
</dbReference>
<protein>
    <submittedName>
        <fullName evidence="1">Uncharacterized protein</fullName>
    </submittedName>
</protein>
<gene>
    <name evidence="1" type="ORF">AVEN_109061_1</name>
</gene>